<dbReference type="AlphaFoldDB" id="A0A1Z2KXL0"/>
<evidence type="ECO:0000313" key="1">
    <source>
        <dbReference type="EMBL" id="ARZ66681.1"/>
    </source>
</evidence>
<sequence>MPSTTSALRSVRLGQLLDADVPLGPLGGIHLTCHTTSSGKGKLHGDPSCSMLRSSHATQSMQVALGEAVHKWCGNCRWPIPADSPLLAFVSAVASVTALKSASEPSPDTDFDEAEELDAASALATGEYPQQECQGTDDDTDECDQEAWDRFEQARLIRERHHDHWRYLHGHMLESGEAVAAFPWLRPWAAPLQEALATAIERERCALAALLRPSALLEKAVIPQLSEPEPAPGPAFAGLGADAERILRRSWSSWRDKAARSWTALEDDGFAASSVLYDAFGRRRKGRDEAFAALDALVADWIALAREIVAEHSKGSRRLVAIKIPAVERDAAYGHRRDPLSPWEAGLIATYQVTAIWPAGAVALLLPHLIAERLLMGTPTSMSATRLDLEESGLPVNELLRRWAITDDAHKAL</sequence>
<reference evidence="1 2" key="1">
    <citation type="submission" date="2017-06" db="EMBL/GenBank/DDBJ databases">
        <title>Streptomyces albireticuli Genome sequencing and assembly.</title>
        <authorList>
            <person name="Wang Y."/>
            <person name="Du B."/>
            <person name="Ding Y."/>
            <person name="Liu H."/>
            <person name="Hou Q."/>
            <person name="Liu K."/>
            <person name="Yao L."/>
            <person name="Wang C."/>
        </authorList>
    </citation>
    <scope>NUCLEOTIDE SEQUENCE [LARGE SCALE GENOMIC DNA]</scope>
    <source>
        <strain evidence="1 2">MDJK11</strain>
    </source>
</reference>
<proteinExistence type="predicted"/>
<organism evidence="1 2">
    <name type="scientific">Streptomyces albireticuli</name>
    <dbReference type="NCBI Taxonomy" id="1940"/>
    <lineage>
        <taxon>Bacteria</taxon>
        <taxon>Bacillati</taxon>
        <taxon>Actinomycetota</taxon>
        <taxon>Actinomycetes</taxon>
        <taxon>Kitasatosporales</taxon>
        <taxon>Streptomycetaceae</taxon>
        <taxon>Streptomyces</taxon>
    </lineage>
</organism>
<dbReference type="EMBL" id="CP021744">
    <property type="protein sequence ID" value="ARZ66681.1"/>
    <property type="molecule type" value="Genomic_DNA"/>
</dbReference>
<name>A0A1Z2KXL0_9ACTN</name>
<dbReference type="KEGG" id="salj:SMD11_1016"/>
<gene>
    <name evidence="1" type="ORF">SMD11_1016</name>
</gene>
<dbReference type="OrthoDB" id="4014278at2"/>
<accession>A0A1Z2KXL0</accession>
<dbReference type="Proteomes" id="UP000195755">
    <property type="component" value="Chromosome"/>
</dbReference>
<evidence type="ECO:0000313" key="2">
    <source>
        <dbReference type="Proteomes" id="UP000195755"/>
    </source>
</evidence>
<dbReference type="RefSeq" id="WP_087925259.1">
    <property type="nucleotide sequence ID" value="NZ_CP021744.1"/>
</dbReference>
<protein>
    <submittedName>
        <fullName evidence="1">Uncharacterized protein</fullName>
    </submittedName>
</protein>